<keyword evidence="3 7" id="KW-0444">Lipid biosynthesis</keyword>
<dbReference type="PANTHER" id="PTHR10434">
    <property type="entry name" value="1-ACYL-SN-GLYCEROL-3-PHOSPHATE ACYLTRANSFERASE"/>
    <property type="match status" value="1"/>
</dbReference>
<reference evidence="9 10" key="1">
    <citation type="submission" date="2016-08" db="EMBL/GenBank/DDBJ databases">
        <title>Complete Genome Sequence Of The Indigo Reducing Clostridium isatidis DSM15098.</title>
        <authorList>
            <person name="Little G.T."/>
            <person name="Minton N.P."/>
        </authorList>
    </citation>
    <scope>NUCLEOTIDE SEQUENCE [LARGE SCALE GENOMIC DNA]</scope>
    <source>
        <strain evidence="9 10">DSM 15098</strain>
    </source>
</reference>
<evidence type="ECO:0000256" key="2">
    <source>
        <dbReference type="ARBA" id="ARBA00008655"/>
    </source>
</evidence>
<dbReference type="AlphaFoldDB" id="A0A343JDL6"/>
<dbReference type="GO" id="GO:0016020">
    <property type="term" value="C:membrane"/>
    <property type="evidence" value="ECO:0007669"/>
    <property type="project" value="InterPro"/>
</dbReference>
<dbReference type="SMART" id="SM00563">
    <property type="entry name" value="PlsC"/>
    <property type="match status" value="1"/>
</dbReference>
<comment type="pathway">
    <text evidence="1">Lipid metabolism.</text>
</comment>
<dbReference type="GO" id="GO:0006654">
    <property type="term" value="P:phosphatidic acid biosynthetic process"/>
    <property type="evidence" value="ECO:0007669"/>
    <property type="project" value="TreeGrafter"/>
</dbReference>
<keyword evidence="10" id="KW-1185">Reference proteome</keyword>
<comment type="catalytic activity">
    <reaction evidence="7">
        <text>a 1-acyl-sn-glycero-3-phosphate + an acyl-CoA = a 1,2-diacyl-sn-glycero-3-phosphate + CoA</text>
        <dbReference type="Rhea" id="RHEA:19709"/>
        <dbReference type="ChEBI" id="CHEBI:57287"/>
        <dbReference type="ChEBI" id="CHEBI:57970"/>
        <dbReference type="ChEBI" id="CHEBI:58342"/>
        <dbReference type="ChEBI" id="CHEBI:58608"/>
        <dbReference type="EC" id="2.3.1.51"/>
    </reaction>
</comment>
<keyword evidence="4 7" id="KW-0808">Transferase</keyword>
<evidence type="ECO:0000313" key="9">
    <source>
        <dbReference type="EMBL" id="ASW43624.1"/>
    </source>
</evidence>
<dbReference type="KEGG" id="cia:BEN51_09050"/>
<evidence type="ECO:0000256" key="5">
    <source>
        <dbReference type="ARBA" id="ARBA00023098"/>
    </source>
</evidence>
<keyword evidence="6 7" id="KW-0012">Acyltransferase</keyword>
<dbReference type="RefSeq" id="WP_119865757.1">
    <property type="nucleotide sequence ID" value="NZ_CP016786.1"/>
</dbReference>
<evidence type="ECO:0000256" key="7">
    <source>
        <dbReference type="RuleBase" id="RU361267"/>
    </source>
</evidence>
<comment type="similarity">
    <text evidence="2 7">Belongs to the 1-acyl-sn-glycerol-3-phosphate acyltransferase family.</text>
</comment>
<feature type="domain" description="Phospholipid/glycerol acyltransferase" evidence="8">
    <location>
        <begin position="72"/>
        <end position="186"/>
    </location>
</feature>
<gene>
    <name evidence="9" type="ORF">BEN51_09050</name>
</gene>
<proteinExistence type="inferred from homology"/>
<name>A0A343JDL6_9CLOT</name>
<comment type="domain">
    <text evidence="7">The HXXXXD motif is essential for acyltransferase activity and may constitute the binding site for the phosphate moiety of the glycerol-3-phosphate.</text>
</comment>
<dbReference type="InterPro" id="IPR004552">
    <property type="entry name" value="AGP_acyltrans"/>
</dbReference>
<sequence>MNILKYINYGFYMAVIMPCKILKHKYIKKTKGEKAAKDYCAEIGEKWAEFTIKTIGMKITILGKENIPDGPCCYIGNHTSILDIPILINSVGKCMGFIAKKEMSNTPVLGYLMKEYNCVALDRENVREGLKAIKEGADNIKAGYSMAIFPEGTRSKNGKMGQFKKGSLKLATMAKAPVVPVAIEGAYKAYEENRKFKAVDIKVTFSKPIYTDKLTKEEERELPERIRSIIAKNLGEE</sequence>
<dbReference type="EMBL" id="CP016786">
    <property type="protein sequence ID" value="ASW43624.1"/>
    <property type="molecule type" value="Genomic_DNA"/>
</dbReference>
<evidence type="ECO:0000259" key="8">
    <source>
        <dbReference type="SMART" id="SM00563"/>
    </source>
</evidence>
<accession>A0A343JDL6</accession>
<evidence type="ECO:0000256" key="1">
    <source>
        <dbReference type="ARBA" id="ARBA00005189"/>
    </source>
</evidence>
<dbReference type="SUPFAM" id="SSF69593">
    <property type="entry name" value="Glycerol-3-phosphate (1)-acyltransferase"/>
    <property type="match status" value="1"/>
</dbReference>
<keyword evidence="7" id="KW-0594">Phospholipid biosynthesis</keyword>
<dbReference type="NCBIfam" id="TIGR00530">
    <property type="entry name" value="AGP_acyltrn"/>
    <property type="match status" value="1"/>
</dbReference>
<dbReference type="CDD" id="cd07989">
    <property type="entry name" value="LPLAT_AGPAT-like"/>
    <property type="match status" value="1"/>
</dbReference>
<keyword evidence="5 7" id="KW-0443">Lipid metabolism</keyword>
<dbReference type="PANTHER" id="PTHR10434:SF64">
    <property type="entry name" value="1-ACYL-SN-GLYCEROL-3-PHOSPHATE ACYLTRANSFERASE-RELATED"/>
    <property type="match status" value="1"/>
</dbReference>
<dbReference type="InterPro" id="IPR002123">
    <property type="entry name" value="Plipid/glycerol_acylTrfase"/>
</dbReference>
<evidence type="ECO:0000256" key="6">
    <source>
        <dbReference type="ARBA" id="ARBA00023315"/>
    </source>
</evidence>
<protein>
    <recommendedName>
        <fullName evidence="7">1-acyl-sn-glycerol-3-phosphate acyltransferase</fullName>
        <ecNumber evidence="7">2.3.1.51</ecNumber>
    </recommendedName>
</protein>
<evidence type="ECO:0000256" key="4">
    <source>
        <dbReference type="ARBA" id="ARBA00022679"/>
    </source>
</evidence>
<dbReference type="Proteomes" id="UP000264883">
    <property type="component" value="Chromosome"/>
</dbReference>
<dbReference type="OrthoDB" id="9803035at2"/>
<evidence type="ECO:0000256" key="3">
    <source>
        <dbReference type="ARBA" id="ARBA00022516"/>
    </source>
</evidence>
<dbReference type="EC" id="2.3.1.51" evidence="7"/>
<dbReference type="Pfam" id="PF01553">
    <property type="entry name" value="Acyltransferase"/>
    <property type="match status" value="1"/>
</dbReference>
<keyword evidence="7" id="KW-1208">Phospholipid metabolism</keyword>
<dbReference type="GO" id="GO:0003841">
    <property type="term" value="F:1-acylglycerol-3-phosphate O-acyltransferase activity"/>
    <property type="evidence" value="ECO:0007669"/>
    <property type="project" value="UniProtKB-UniRule"/>
</dbReference>
<organism evidence="9 10">
    <name type="scientific">Clostridium isatidis</name>
    <dbReference type="NCBI Taxonomy" id="182773"/>
    <lineage>
        <taxon>Bacteria</taxon>
        <taxon>Bacillati</taxon>
        <taxon>Bacillota</taxon>
        <taxon>Clostridia</taxon>
        <taxon>Eubacteriales</taxon>
        <taxon>Clostridiaceae</taxon>
        <taxon>Clostridium</taxon>
    </lineage>
</organism>
<evidence type="ECO:0000313" key="10">
    <source>
        <dbReference type="Proteomes" id="UP000264883"/>
    </source>
</evidence>